<proteinExistence type="predicted"/>
<dbReference type="GO" id="GO:0008270">
    <property type="term" value="F:zinc ion binding"/>
    <property type="evidence" value="ECO:0007669"/>
    <property type="project" value="UniProtKB-KW"/>
</dbReference>
<dbReference type="PROSITE" id="PS50158">
    <property type="entry name" value="ZF_CCHC"/>
    <property type="match status" value="1"/>
</dbReference>
<dbReference type="Proteomes" id="UP000694383">
    <property type="component" value="Unplaced"/>
</dbReference>
<dbReference type="InterPro" id="IPR001878">
    <property type="entry name" value="Znf_CCHC"/>
</dbReference>
<evidence type="ECO:0000256" key="2">
    <source>
        <dbReference type="SAM" id="MobiDB-lite"/>
    </source>
</evidence>
<keyword evidence="1" id="KW-0862">Zinc</keyword>
<reference evidence="4" key="1">
    <citation type="submission" date="2025-08" db="UniProtKB">
        <authorList>
            <consortium name="Ensembl"/>
        </authorList>
    </citation>
    <scope>IDENTIFICATION</scope>
</reference>
<dbReference type="GO" id="GO:0003676">
    <property type="term" value="F:nucleic acid binding"/>
    <property type="evidence" value="ECO:0007669"/>
    <property type="project" value="InterPro"/>
</dbReference>
<dbReference type="SMART" id="SM00343">
    <property type="entry name" value="ZnF_C2HC"/>
    <property type="match status" value="1"/>
</dbReference>
<evidence type="ECO:0000256" key="1">
    <source>
        <dbReference type="PROSITE-ProRule" id="PRU00047"/>
    </source>
</evidence>
<feature type="compositionally biased region" description="Basic and acidic residues" evidence="2">
    <location>
        <begin position="51"/>
        <end position="74"/>
    </location>
</feature>
<dbReference type="InterPro" id="IPR036875">
    <property type="entry name" value="Znf_CCHC_sf"/>
</dbReference>
<accession>A0A8C7YHH9</accession>
<feature type="region of interest" description="Disordered" evidence="2">
    <location>
        <begin position="38"/>
        <end position="90"/>
    </location>
</feature>
<keyword evidence="5" id="KW-1185">Reference proteome</keyword>
<feature type="region of interest" description="Disordered" evidence="2">
    <location>
        <begin position="1"/>
        <end position="20"/>
    </location>
</feature>
<evidence type="ECO:0000259" key="3">
    <source>
        <dbReference type="PROSITE" id="PS50158"/>
    </source>
</evidence>
<dbReference type="Gene3D" id="4.10.60.10">
    <property type="entry name" value="Zinc finger, CCHC-type"/>
    <property type="match status" value="1"/>
</dbReference>
<dbReference type="SUPFAM" id="SSF57756">
    <property type="entry name" value="Retrovirus zinc finger-like domains"/>
    <property type="match status" value="1"/>
</dbReference>
<keyword evidence="1" id="KW-0479">Metal-binding</keyword>
<keyword evidence="1" id="KW-0863">Zinc-finger</keyword>
<evidence type="ECO:0000313" key="5">
    <source>
        <dbReference type="Proteomes" id="UP000694383"/>
    </source>
</evidence>
<dbReference type="Pfam" id="PF00098">
    <property type="entry name" value="zf-CCHC"/>
    <property type="match status" value="1"/>
</dbReference>
<organism evidence="4 5">
    <name type="scientific">Oryzias sinensis</name>
    <name type="common">Chinese medaka</name>
    <dbReference type="NCBI Taxonomy" id="183150"/>
    <lineage>
        <taxon>Eukaryota</taxon>
        <taxon>Metazoa</taxon>
        <taxon>Chordata</taxon>
        <taxon>Craniata</taxon>
        <taxon>Vertebrata</taxon>
        <taxon>Euteleostomi</taxon>
        <taxon>Actinopterygii</taxon>
        <taxon>Neopterygii</taxon>
        <taxon>Teleostei</taxon>
        <taxon>Neoteleostei</taxon>
        <taxon>Acanthomorphata</taxon>
        <taxon>Ovalentaria</taxon>
        <taxon>Atherinomorphae</taxon>
        <taxon>Beloniformes</taxon>
        <taxon>Adrianichthyidae</taxon>
        <taxon>Oryziinae</taxon>
        <taxon>Oryzias</taxon>
    </lineage>
</organism>
<feature type="domain" description="CCHC-type" evidence="3">
    <location>
        <begin position="24"/>
        <end position="39"/>
    </location>
</feature>
<protein>
    <recommendedName>
        <fullName evidence="3">CCHC-type domain-containing protein</fullName>
    </recommendedName>
</protein>
<dbReference type="Ensembl" id="ENSOSIT00000028877.1">
    <property type="protein sequence ID" value="ENSOSIP00000027396.1"/>
    <property type="gene ID" value="ENSOSIG00000014365.1"/>
</dbReference>
<name>A0A8C7YHH9_9TELE</name>
<sequence>MKISGHYVRSCPYASPAPQGPLSCYRCGDGGHVARVCTRPPPSGPMRGRGAFRDFGHGRRGRDSPKHDFSRREGFSSNTRQGRPPAYNRA</sequence>
<dbReference type="AlphaFoldDB" id="A0A8C7YHH9"/>
<reference evidence="4" key="2">
    <citation type="submission" date="2025-09" db="UniProtKB">
        <authorList>
            <consortium name="Ensembl"/>
        </authorList>
    </citation>
    <scope>IDENTIFICATION</scope>
</reference>
<evidence type="ECO:0000313" key="4">
    <source>
        <dbReference type="Ensembl" id="ENSOSIP00000027396.1"/>
    </source>
</evidence>